<protein>
    <submittedName>
        <fullName evidence="1">Uncharacterized protein</fullName>
    </submittedName>
</protein>
<evidence type="ECO:0000313" key="1">
    <source>
        <dbReference type="EMBL" id="KAK3201629.1"/>
    </source>
</evidence>
<gene>
    <name evidence="1" type="ORF">GRF29_164g9993</name>
</gene>
<reference evidence="1 2" key="1">
    <citation type="submission" date="2021-02" db="EMBL/GenBank/DDBJ databases">
        <title>Genome assembly of Pseudopithomyces chartarum.</title>
        <authorList>
            <person name="Jauregui R."/>
            <person name="Singh J."/>
            <person name="Voisey C."/>
        </authorList>
    </citation>
    <scope>NUCLEOTIDE SEQUENCE [LARGE SCALE GENOMIC DNA]</scope>
    <source>
        <strain evidence="1 2">AGR01</strain>
    </source>
</reference>
<dbReference type="AlphaFoldDB" id="A0AAN6LPV3"/>
<sequence>MAQRYEYLFIAYDYPGVMEAKLKLVEAHEDTIKQDKANGSSVEWLAGGTTSLFYFLPSCPI</sequence>
<dbReference type="EMBL" id="WVTA01000015">
    <property type="protein sequence ID" value="KAK3201629.1"/>
    <property type="molecule type" value="Genomic_DNA"/>
</dbReference>
<comment type="caution">
    <text evidence="1">The sequence shown here is derived from an EMBL/GenBank/DDBJ whole genome shotgun (WGS) entry which is preliminary data.</text>
</comment>
<accession>A0AAN6LPV3</accession>
<name>A0AAN6LPV3_9PLEO</name>
<evidence type="ECO:0000313" key="2">
    <source>
        <dbReference type="Proteomes" id="UP001280581"/>
    </source>
</evidence>
<dbReference type="Proteomes" id="UP001280581">
    <property type="component" value="Unassembled WGS sequence"/>
</dbReference>
<proteinExistence type="predicted"/>
<keyword evidence="2" id="KW-1185">Reference proteome</keyword>
<organism evidence="1 2">
    <name type="scientific">Pseudopithomyces chartarum</name>
    <dbReference type="NCBI Taxonomy" id="1892770"/>
    <lineage>
        <taxon>Eukaryota</taxon>
        <taxon>Fungi</taxon>
        <taxon>Dikarya</taxon>
        <taxon>Ascomycota</taxon>
        <taxon>Pezizomycotina</taxon>
        <taxon>Dothideomycetes</taxon>
        <taxon>Pleosporomycetidae</taxon>
        <taxon>Pleosporales</taxon>
        <taxon>Massarineae</taxon>
        <taxon>Didymosphaeriaceae</taxon>
        <taxon>Pseudopithomyces</taxon>
    </lineage>
</organism>